<feature type="region of interest" description="Disordered" evidence="1">
    <location>
        <begin position="28"/>
        <end position="112"/>
    </location>
</feature>
<name>A0AAD4I7Q8_9PLEO</name>
<accession>A0AAD4I7Q8</accession>
<feature type="compositionally biased region" description="Acidic residues" evidence="1">
    <location>
        <begin position="87"/>
        <end position="99"/>
    </location>
</feature>
<dbReference type="InterPro" id="IPR036322">
    <property type="entry name" value="WD40_repeat_dom_sf"/>
</dbReference>
<feature type="compositionally biased region" description="Basic and acidic residues" evidence="1">
    <location>
        <begin position="60"/>
        <end position="75"/>
    </location>
</feature>
<dbReference type="InterPro" id="IPR001680">
    <property type="entry name" value="WD40_rpt"/>
</dbReference>
<evidence type="ECO:0000313" key="3">
    <source>
        <dbReference type="Proteomes" id="UP001199106"/>
    </source>
</evidence>
<dbReference type="InterPro" id="IPR051150">
    <property type="entry name" value="SWT21/TCAB1_mRNA_Telomere"/>
</dbReference>
<dbReference type="SUPFAM" id="SSF50978">
    <property type="entry name" value="WD40 repeat-like"/>
    <property type="match status" value="1"/>
</dbReference>
<gene>
    <name evidence="2" type="ORF">G6011_10004</name>
</gene>
<organism evidence="2 3">
    <name type="scientific">Alternaria panax</name>
    <dbReference type="NCBI Taxonomy" id="48097"/>
    <lineage>
        <taxon>Eukaryota</taxon>
        <taxon>Fungi</taxon>
        <taxon>Dikarya</taxon>
        <taxon>Ascomycota</taxon>
        <taxon>Pezizomycotina</taxon>
        <taxon>Dothideomycetes</taxon>
        <taxon>Pleosporomycetidae</taxon>
        <taxon>Pleosporales</taxon>
        <taxon>Pleosporineae</taxon>
        <taxon>Pleosporaceae</taxon>
        <taxon>Alternaria</taxon>
        <taxon>Alternaria sect. Panax</taxon>
    </lineage>
</organism>
<comment type="caution">
    <text evidence="2">The sequence shown here is derived from an EMBL/GenBank/DDBJ whole genome shotgun (WGS) entry which is preliminary data.</text>
</comment>
<evidence type="ECO:0000313" key="2">
    <source>
        <dbReference type="EMBL" id="KAG9186896.1"/>
    </source>
</evidence>
<feature type="compositionally biased region" description="Low complexity" evidence="1">
    <location>
        <begin position="76"/>
        <end position="86"/>
    </location>
</feature>
<protein>
    <recommendedName>
        <fullName evidence="4">WD40 repeat-like protein</fullName>
    </recommendedName>
</protein>
<reference evidence="2" key="1">
    <citation type="submission" date="2021-07" db="EMBL/GenBank/DDBJ databases">
        <title>Genome Resource of American Ginseng Black Spot Pathogen Alternaria panax.</title>
        <authorList>
            <person name="Qiu C."/>
            <person name="Wang W."/>
            <person name="Liu Z."/>
        </authorList>
    </citation>
    <scope>NUCLEOTIDE SEQUENCE</scope>
    <source>
        <strain evidence="2">BNCC115425</strain>
    </source>
</reference>
<dbReference type="Gene3D" id="2.130.10.10">
    <property type="entry name" value="YVTN repeat-like/Quinoprotein amine dehydrogenase"/>
    <property type="match status" value="1"/>
</dbReference>
<dbReference type="EMBL" id="JAANER010000008">
    <property type="protein sequence ID" value="KAG9186896.1"/>
    <property type="molecule type" value="Genomic_DNA"/>
</dbReference>
<keyword evidence="3" id="KW-1185">Reference proteome</keyword>
<evidence type="ECO:0008006" key="4">
    <source>
        <dbReference type="Google" id="ProtNLM"/>
    </source>
</evidence>
<dbReference type="PANTHER" id="PTHR13211">
    <property type="entry name" value="TELOMERASE CAJAL BODY PROTEIN 1"/>
    <property type="match status" value="1"/>
</dbReference>
<dbReference type="InterPro" id="IPR015943">
    <property type="entry name" value="WD40/YVTN_repeat-like_dom_sf"/>
</dbReference>
<dbReference type="Proteomes" id="UP001199106">
    <property type="component" value="Unassembled WGS sequence"/>
</dbReference>
<proteinExistence type="predicted"/>
<evidence type="ECO:0000256" key="1">
    <source>
        <dbReference type="SAM" id="MobiDB-lite"/>
    </source>
</evidence>
<dbReference type="AlphaFoldDB" id="A0AAD4I7Q8"/>
<dbReference type="PANTHER" id="PTHR13211:SF0">
    <property type="entry name" value="TELOMERASE CAJAL BODY PROTEIN 1"/>
    <property type="match status" value="1"/>
</dbReference>
<dbReference type="SMART" id="SM00320">
    <property type="entry name" value="WD40"/>
    <property type="match status" value="3"/>
</dbReference>
<sequence>MSGSAISVRCLARTRGLECDVQEKEQCEEKHQDLGLAGSDGAEVKRVRMMPSCDGPPQQPKEDELGNGNDDRHTDSPSSGKSSDSLSESESESESEDGSDSVISDPSLHSERHTSCIQEAQLSPDGSCVFTSDYSRQFCVYPIANDILSQASARDLAPYASLRSSDPIWAFAVNPHFNLQDASSTTVLLSRRDTYISLHNALWGTPKAHDNDASQAASAGPVDVSTPLASYKLINGLTEAVIAPISLTYSNDATHFFGGAKDEIAIFDLEETNKPIHTIRTIPAKRNKLKGGGRGFKGWVSALSLSPPSHTSHDGLLAAGSRTRYIGIYDPVGGNEVTHFSLPGTTNGIKFRNEKLNHVMGDGVSSLKWSPCGKYLYVAERSSDVLLIYDVRNFSLSLGYCAGRKALTRQKLGFDIWNAGASPYDIEGLSHEVWAGGTDGMIRVWRDPYMREGAVEADDVVSVNNGGVSVVSSLVHASGSLAVAACGTIGTEEEMDGRGLKRGGGVRPRVREWGSLYILGLG</sequence>